<evidence type="ECO:0000256" key="1">
    <source>
        <dbReference type="SAM" id="MobiDB-lite"/>
    </source>
</evidence>
<dbReference type="RefSeq" id="WP_058593484.1">
    <property type="nucleotide sequence ID" value="NZ_LDRK01000022.1"/>
</dbReference>
<sequence length="378" mass="39356">MGAIDLTIPGHPSGIYDLADWLDANVVTSAEEIEASLKKTDGDSHEFWQGRTGDRFRANAETIAEGVKPIGEFAGEAAAVFRAYARRLERGREEFAGYRDEAVASALIVAGDTIALPMPPKTYITAPGQATPIERGPGGVCLDPMSGEEYEAACRLFDEIGESVGTWWGELENWINEQIVPLMARATDFAPLTDYMDELQAATEFARSVPLALSAGAWEEQLRALESEAKSAQASADEFADRLRSGDPSVSGPLQRTSKAEVRAVADVLADRVGQLTVGTKIIIPGSGLVIDIVSASADVANGGSVSSAGVGLAGSAAGGSAGAAILAATALSPGVAALIVAAIAAGVGWVSEKVWESQVPLDIREAIDAGDFGYVFT</sequence>
<dbReference type="EMBL" id="LDRK01000022">
    <property type="protein sequence ID" value="KTR86426.1"/>
    <property type="molecule type" value="Genomic_DNA"/>
</dbReference>
<dbReference type="AlphaFoldDB" id="A0A147EPQ1"/>
<evidence type="ECO:0000313" key="3">
    <source>
        <dbReference type="Proteomes" id="UP000070810"/>
    </source>
</evidence>
<keyword evidence="3" id="KW-1185">Reference proteome</keyword>
<accession>A0A147EPQ1</accession>
<dbReference type="OrthoDB" id="4821850at2"/>
<name>A0A147EPQ1_9MICO</name>
<proteinExistence type="predicted"/>
<feature type="region of interest" description="Disordered" evidence="1">
    <location>
        <begin position="236"/>
        <end position="256"/>
    </location>
</feature>
<comment type="caution">
    <text evidence="2">The sequence shown here is derived from an EMBL/GenBank/DDBJ whole genome shotgun (WGS) entry which is preliminary data.</text>
</comment>
<dbReference type="Proteomes" id="UP000070810">
    <property type="component" value="Unassembled WGS sequence"/>
</dbReference>
<gene>
    <name evidence="2" type="ORF">NS354_04985</name>
</gene>
<evidence type="ECO:0000313" key="2">
    <source>
        <dbReference type="EMBL" id="KTR86426.1"/>
    </source>
</evidence>
<reference evidence="2 3" key="1">
    <citation type="journal article" date="2016" name="Front. Microbiol.">
        <title>Genomic Resource of Rice Seed Associated Bacteria.</title>
        <authorList>
            <person name="Midha S."/>
            <person name="Bansal K."/>
            <person name="Sharma S."/>
            <person name="Kumar N."/>
            <person name="Patil P.P."/>
            <person name="Chaudhry V."/>
            <person name="Patil P.B."/>
        </authorList>
    </citation>
    <scope>NUCLEOTIDE SEQUENCE [LARGE SCALE GENOMIC DNA]</scope>
    <source>
        <strain evidence="2 3">NS354</strain>
    </source>
</reference>
<organism evidence="2 3">
    <name type="scientific">Leucobacter chromiiresistens</name>
    <dbReference type="NCBI Taxonomy" id="1079994"/>
    <lineage>
        <taxon>Bacteria</taxon>
        <taxon>Bacillati</taxon>
        <taxon>Actinomycetota</taxon>
        <taxon>Actinomycetes</taxon>
        <taxon>Micrococcales</taxon>
        <taxon>Microbacteriaceae</taxon>
        <taxon>Leucobacter</taxon>
    </lineage>
</organism>
<protein>
    <submittedName>
        <fullName evidence="2">Uncharacterized protein</fullName>
    </submittedName>
</protein>
<dbReference type="PATRIC" id="fig|1079994.3.peg.1082"/>